<accession>W7X2S1</accession>
<evidence type="ECO:0000313" key="2">
    <source>
        <dbReference type="Proteomes" id="UP000009168"/>
    </source>
</evidence>
<evidence type="ECO:0000313" key="1">
    <source>
        <dbReference type="EMBL" id="EWS73590.1"/>
    </source>
</evidence>
<reference evidence="2" key="1">
    <citation type="journal article" date="2006" name="PLoS Biol.">
        <title>Macronuclear genome sequence of the ciliate Tetrahymena thermophila, a model eukaryote.</title>
        <authorList>
            <person name="Eisen J.A."/>
            <person name="Coyne R.S."/>
            <person name="Wu M."/>
            <person name="Wu D."/>
            <person name="Thiagarajan M."/>
            <person name="Wortman J.R."/>
            <person name="Badger J.H."/>
            <person name="Ren Q."/>
            <person name="Amedeo P."/>
            <person name="Jones K.M."/>
            <person name="Tallon L.J."/>
            <person name="Delcher A.L."/>
            <person name="Salzberg S.L."/>
            <person name="Silva J.C."/>
            <person name="Haas B.J."/>
            <person name="Majoros W.H."/>
            <person name="Farzad M."/>
            <person name="Carlton J.M."/>
            <person name="Smith R.K. Jr."/>
            <person name="Garg J."/>
            <person name="Pearlman R.E."/>
            <person name="Karrer K.M."/>
            <person name="Sun L."/>
            <person name="Manning G."/>
            <person name="Elde N.C."/>
            <person name="Turkewitz A.P."/>
            <person name="Asai D.J."/>
            <person name="Wilkes D.E."/>
            <person name="Wang Y."/>
            <person name="Cai H."/>
            <person name="Collins K."/>
            <person name="Stewart B.A."/>
            <person name="Lee S.R."/>
            <person name="Wilamowska K."/>
            <person name="Weinberg Z."/>
            <person name="Ruzzo W.L."/>
            <person name="Wloga D."/>
            <person name="Gaertig J."/>
            <person name="Frankel J."/>
            <person name="Tsao C.-C."/>
            <person name="Gorovsky M.A."/>
            <person name="Keeling P.J."/>
            <person name="Waller R.F."/>
            <person name="Patron N.J."/>
            <person name="Cherry J.M."/>
            <person name="Stover N.A."/>
            <person name="Krieger C.J."/>
            <person name="del Toro C."/>
            <person name="Ryder H.F."/>
            <person name="Williamson S.C."/>
            <person name="Barbeau R.A."/>
            <person name="Hamilton E.P."/>
            <person name="Orias E."/>
        </authorList>
    </citation>
    <scope>NUCLEOTIDE SEQUENCE [LARGE SCALE GENOMIC DNA]</scope>
    <source>
        <strain evidence="2">SB210</strain>
    </source>
</reference>
<dbReference type="KEGG" id="tet:TTHERM_000997551"/>
<dbReference type="EMBL" id="GG662646">
    <property type="protein sequence ID" value="EWS73590.1"/>
    <property type="molecule type" value="Genomic_DNA"/>
</dbReference>
<dbReference type="GeneID" id="24441335"/>
<gene>
    <name evidence="1" type="ORF">TTHERM_000997551</name>
</gene>
<proteinExistence type="predicted"/>
<name>W7X2S1_TETTS</name>
<dbReference type="Proteomes" id="UP000009168">
    <property type="component" value="Unassembled WGS sequence"/>
</dbReference>
<sequence>MEMNIDFYRKYYWFYIKQYHDHVANNNIAVVFCSQDQQEERDNSELQALVPQIMYQIYIRKLVEVLFKLLIVIKKNKKSHQRHQQFLQKQRKNSIMRLDNKLESSQSYFELYNE</sequence>
<protein>
    <submittedName>
        <fullName evidence="1">Uncharacterized protein</fullName>
    </submittedName>
</protein>
<keyword evidence="2" id="KW-1185">Reference proteome</keyword>
<dbReference type="RefSeq" id="XP_012653872.1">
    <property type="nucleotide sequence ID" value="XM_012798418.1"/>
</dbReference>
<dbReference type="InParanoid" id="W7X2S1"/>
<organism evidence="1 2">
    <name type="scientific">Tetrahymena thermophila (strain SB210)</name>
    <dbReference type="NCBI Taxonomy" id="312017"/>
    <lineage>
        <taxon>Eukaryota</taxon>
        <taxon>Sar</taxon>
        <taxon>Alveolata</taxon>
        <taxon>Ciliophora</taxon>
        <taxon>Intramacronucleata</taxon>
        <taxon>Oligohymenophorea</taxon>
        <taxon>Hymenostomatida</taxon>
        <taxon>Tetrahymenina</taxon>
        <taxon>Tetrahymenidae</taxon>
        <taxon>Tetrahymena</taxon>
    </lineage>
</organism>
<dbReference type="AlphaFoldDB" id="W7X2S1"/>